<dbReference type="AlphaFoldDB" id="A0A8H7EZD5"/>
<evidence type="ECO:0000313" key="3">
    <source>
        <dbReference type="EMBL" id="KAF7770211.1"/>
    </source>
</evidence>
<dbReference type="PANTHER" id="PTHR10039:SF17">
    <property type="entry name" value="FUNGAL STAND N-TERMINAL GOODBYE DOMAIN-CONTAINING PROTEIN-RELATED"/>
    <property type="match status" value="1"/>
</dbReference>
<keyword evidence="1" id="KW-0677">Repeat</keyword>
<organism evidence="3 4">
    <name type="scientific">Agaricus bisporus var. burnettii</name>
    <dbReference type="NCBI Taxonomy" id="192524"/>
    <lineage>
        <taxon>Eukaryota</taxon>
        <taxon>Fungi</taxon>
        <taxon>Dikarya</taxon>
        <taxon>Basidiomycota</taxon>
        <taxon>Agaricomycotina</taxon>
        <taxon>Agaricomycetes</taxon>
        <taxon>Agaricomycetidae</taxon>
        <taxon>Agaricales</taxon>
        <taxon>Agaricineae</taxon>
        <taxon>Agaricaceae</taxon>
        <taxon>Agaricus</taxon>
    </lineage>
</organism>
<dbReference type="PANTHER" id="PTHR10039">
    <property type="entry name" value="AMELOGENIN"/>
    <property type="match status" value="1"/>
</dbReference>
<feature type="domain" description="NACHT" evidence="2">
    <location>
        <begin position="120"/>
        <end position="270"/>
    </location>
</feature>
<dbReference type="SUPFAM" id="SSF52540">
    <property type="entry name" value="P-loop containing nucleoside triphosphate hydrolases"/>
    <property type="match status" value="1"/>
</dbReference>
<dbReference type="Proteomes" id="UP000629468">
    <property type="component" value="Unassembled WGS sequence"/>
</dbReference>
<reference evidence="3 4" key="1">
    <citation type="journal article" name="Sci. Rep.">
        <title>Telomere-to-telomere assembled and centromere annotated genomes of the two main subspecies of the button mushroom Agaricus bisporus reveal especially polymorphic chromosome ends.</title>
        <authorList>
            <person name="Sonnenberg A.S.M."/>
            <person name="Sedaghat-Telgerd N."/>
            <person name="Lavrijssen B."/>
            <person name="Ohm R.A."/>
            <person name="Hendrickx P.M."/>
            <person name="Scholtmeijer K."/>
            <person name="Baars J.J.P."/>
            <person name="van Peer A."/>
        </authorList>
    </citation>
    <scope>NUCLEOTIDE SEQUENCE [LARGE SCALE GENOMIC DNA]</scope>
    <source>
        <strain evidence="3 4">H119_p4</strain>
    </source>
</reference>
<accession>A0A8H7EZD5</accession>
<dbReference type="Gene3D" id="3.40.50.300">
    <property type="entry name" value="P-loop containing nucleotide triphosphate hydrolases"/>
    <property type="match status" value="1"/>
</dbReference>
<dbReference type="InterPro" id="IPR007111">
    <property type="entry name" value="NACHT_NTPase"/>
</dbReference>
<dbReference type="EMBL" id="JABXXO010000009">
    <property type="protein sequence ID" value="KAF7770211.1"/>
    <property type="molecule type" value="Genomic_DNA"/>
</dbReference>
<proteinExistence type="predicted"/>
<comment type="caution">
    <text evidence="3">The sequence shown here is derived from an EMBL/GenBank/DDBJ whole genome shotgun (WGS) entry which is preliminary data.</text>
</comment>
<dbReference type="Pfam" id="PF24883">
    <property type="entry name" value="NPHP3_N"/>
    <property type="match status" value="1"/>
</dbReference>
<evidence type="ECO:0000259" key="2">
    <source>
        <dbReference type="PROSITE" id="PS50837"/>
    </source>
</evidence>
<sequence>MSQHSLSVVDRTKSWLRLFKRRSVHPDQPHSGSFANAQGVIVNGGQFIDVGDINKVKFNYFNTVISSRQAVFELLEPYTCLDATKDSSARYPPPRCHPDTRLKIRERLMRWLVYEYDEWKMLWVRGSAGTGKSAVAQSFADSCEEKGVFGASFFFSRTARLDKFETVVPTLVYQLARSVPEYHSFIVQCLANDHILLRNSPPVQFRKLIVEPFATLQYQCPRRPIVIILDGLDECKGDNAQREILDMITNAIRTNPDLPLRWLIFSRPEAHLKNTFSRLSECGREELIIDRECWENVERYVKDRLIEIKATYNDMIPADWPPQNKLEELLDAVSGLFIFASTCLNYIDDPEEADPSSQLDSLLSFVRRSQGVVSRNPLAALDLLYSRILQGIPPNVFETTWMILAYMCHRSKLDGHHLLASAQALCNFLRLDQHDFYKAARGLYSAISVPGPGNAAKTQLQFYHASFHDFLLDSHRSGNFVIGESKAQVTFLRSFIYWCEVDFTHFHACDEWNLDKEHNHGSLPGLTWVSGEDNRLRLSKSIVVFLECGLSDDMLDVQWDGVDDGLLFQLSSVDFRFWIPSYVFFVAILCRLDPSTSVVRIEPSSPTDYQLLKYFNLVIGDGVAKQARFPLRYYPPKFEWNREFLFIGYGVKSVIAWRTTSPHGQCMHSLRSDREPTEAQISAYRKKLDDLLKWNEEEATLAMG</sequence>
<evidence type="ECO:0000313" key="4">
    <source>
        <dbReference type="Proteomes" id="UP000629468"/>
    </source>
</evidence>
<dbReference type="PROSITE" id="PS50837">
    <property type="entry name" value="NACHT"/>
    <property type="match status" value="1"/>
</dbReference>
<protein>
    <recommendedName>
        <fullName evidence="2">NACHT domain-containing protein</fullName>
    </recommendedName>
</protein>
<dbReference type="InterPro" id="IPR027417">
    <property type="entry name" value="P-loop_NTPase"/>
</dbReference>
<gene>
    <name evidence="3" type="ORF">Agabi119p4_6185</name>
</gene>
<dbReference type="InterPro" id="IPR056884">
    <property type="entry name" value="NPHP3-like_N"/>
</dbReference>
<name>A0A8H7EZD5_AGABI</name>
<evidence type="ECO:0000256" key="1">
    <source>
        <dbReference type="ARBA" id="ARBA00022737"/>
    </source>
</evidence>